<sequence>MGDWQIATKKILTKKRQCKLKVQRAFSLDCSLQHKTETSYDNHQL</sequence>
<evidence type="ECO:0000313" key="2">
    <source>
        <dbReference type="Proteomes" id="UP001054252"/>
    </source>
</evidence>
<organism evidence="1 2">
    <name type="scientific">Rubroshorea leprosula</name>
    <dbReference type="NCBI Taxonomy" id="152421"/>
    <lineage>
        <taxon>Eukaryota</taxon>
        <taxon>Viridiplantae</taxon>
        <taxon>Streptophyta</taxon>
        <taxon>Embryophyta</taxon>
        <taxon>Tracheophyta</taxon>
        <taxon>Spermatophyta</taxon>
        <taxon>Magnoliopsida</taxon>
        <taxon>eudicotyledons</taxon>
        <taxon>Gunneridae</taxon>
        <taxon>Pentapetalae</taxon>
        <taxon>rosids</taxon>
        <taxon>malvids</taxon>
        <taxon>Malvales</taxon>
        <taxon>Dipterocarpaceae</taxon>
        <taxon>Rubroshorea</taxon>
    </lineage>
</organism>
<keyword evidence="2" id="KW-1185">Reference proteome</keyword>
<dbReference type="AlphaFoldDB" id="A0AAV5K7W5"/>
<protein>
    <submittedName>
        <fullName evidence="1">Uncharacterized protein</fullName>
    </submittedName>
</protein>
<proteinExistence type="predicted"/>
<accession>A0AAV5K7W5</accession>
<reference evidence="1 2" key="1">
    <citation type="journal article" date="2021" name="Commun. Biol.">
        <title>The genome of Shorea leprosula (Dipterocarpaceae) highlights the ecological relevance of drought in aseasonal tropical rainforests.</title>
        <authorList>
            <person name="Ng K.K.S."/>
            <person name="Kobayashi M.J."/>
            <person name="Fawcett J.A."/>
            <person name="Hatakeyama M."/>
            <person name="Paape T."/>
            <person name="Ng C.H."/>
            <person name="Ang C.C."/>
            <person name="Tnah L.H."/>
            <person name="Lee C.T."/>
            <person name="Nishiyama T."/>
            <person name="Sese J."/>
            <person name="O'Brien M.J."/>
            <person name="Copetti D."/>
            <person name="Mohd Noor M.I."/>
            <person name="Ong R.C."/>
            <person name="Putra M."/>
            <person name="Sireger I.Z."/>
            <person name="Indrioko S."/>
            <person name="Kosugi Y."/>
            <person name="Izuno A."/>
            <person name="Isagi Y."/>
            <person name="Lee S.L."/>
            <person name="Shimizu K.K."/>
        </authorList>
    </citation>
    <scope>NUCLEOTIDE SEQUENCE [LARGE SCALE GENOMIC DNA]</scope>
    <source>
        <strain evidence="1">214</strain>
    </source>
</reference>
<dbReference type="Proteomes" id="UP001054252">
    <property type="component" value="Unassembled WGS sequence"/>
</dbReference>
<comment type="caution">
    <text evidence="1">The sequence shown here is derived from an EMBL/GenBank/DDBJ whole genome shotgun (WGS) entry which is preliminary data.</text>
</comment>
<evidence type="ECO:0000313" key="1">
    <source>
        <dbReference type="EMBL" id="GKV20024.1"/>
    </source>
</evidence>
<name>A0AAV5K7W5_9ROSI</name>
<gene>
    <name evidence="1" type="ORF">SLEP1_g30204</name>
</gene>
<dbReference type="EMBL" id="BPVZ01000054">
    <property type="protein sequence ID" value="GKV20024.1"/>
    <property type="molecule type" value="Genomic_DNA"/>
</dbReference>